<dbReference type="InterPro" id="IPR000719">
    <property type="entry name" value="Prot_kinase_dom"/>
</dbReference>
<dbReference type="Proteomes" id="UP000582182">
    <property type="component" value="Unassembled WGS sequence"/>
</dbReference>
<feature type="non-terminal residue" evidence="2">
    <location>
        <position position="1"/>
    </location>
</feature>
<name>A0A7L3LX53_9CHAR</name>
<dbReference type="PANTHER" id="PTHR48015">
    <property type="entry name" value="SERINE/THREONINE-PROTEIN KINASE TAO"/>
    <property type="match status" value="1"/>
</dbReference>
<keyword evidence="2" id="KW-0808">Transferase</keyword>
<proteinExistence type="predicted"/>
<evidence type="ECO:0000259" key="1">
    <source>
        <dbReference type="PROSITE" id="PS50011"/>
    </source>
</evidence>
<organism evidence="2 3">
    <name type="scientific">Turnix velox</name>
    <name type="common">Little buttonquail</name>
    <dbReference type="NCBI Taxonomy" id="2529409"/>
    <lineage>
        <taxon>Eukaryota</taxon>
        <taxon>Metazoa</taxon>
        <taxon>Chordata</taxon>
        <taxon>Craniata</taxon>
        <taxon>Vertebrata</taxon>
        <taxon>Euteleostomi</taxon>
        <taxon>Archelosauria</taxon>
        <taxon>Archosauria</taxon>
        <taxon>Dinosauria</taxon>
        <taxon>Saurischia</taxon>
        <taxon>Theropoda</taxon>
        <taxon>Coelurosauria</taxon>
        <taxon>Aves</taxon>
        <taxon>Neognathae</taxon>
        <taxon>Neoaves</taxon>
        <taxon>Charadriiformes</taxon>
        <taxon>Turnicidae</taxon>
        <taxon>Turnix</taxon>
    </lineage>
</organism>
<dbReference type="GO" id="GO:0005524">
    <property type="term" value="F:ATP binding"/>
    <property type="evidence" value="ECO:0007669"/>
    <property type="project" value="InterPro"/>
</dbReference>
<accession>A0A7L3LX53</accession>
<dbReference type="PROSITE" id="PS50011">
    <property type="entry name" value="PROTEIN_KINASE_DOM"/>
    <property type="match status" value="1"/>
</dbReference>
<dbReference type="GO" id="GO:0035556">
    <property type="term" value="P:intracellular signal transduction"/>
    <property type="evidence" value="ECO:0007669"/>
    <property type="project" value="TreeGrafter"/>
</dbReference>
<sequence length="74" mass="8218">KGDNVLLGVDGSVKLTDFGLSAQLTPAWTRRNSFVGTVYWMAPEVVWEEDYGPNIDIWSLGIMAIEMKDGVPPY</sequence>
<dbReference type="InterPro" id="IPR011009">
    <property type="entry name" value="Kinase-like_dom_sf"/>
</dbReference>
<dbReference type="GO" id="GO:0004674">
    <property type="term" value="F:protein serine/threonine kinase activity"/>
    <property type="evidence" value="ECO:0007669"/>
    <property type="project" value="TreeGrafter"/>
</dbReference>
<keyword evidence="2" id="KW-0418">Kinase</keyword>
<protein>
    <submittedName>
        <fullName evidence="2">PAK3 kinase</fullName>
    </submittedName>
</protein>
<evidence type="ECO:0000313" key="3">
    <source>
        <dbReference type="Proteomes" id="UP000582182"/>
    </source>
</evidence>
<reference evidence="2 3" key="1">
    <citation type="submission" date="2019-09" db="EMBL/GenBank/DDBJ databases">
        <title>Bird 10,000 Genomes (B10K) Project - Family phase.</title>
        <authorList>
            <person name="Zhang G."/>
        </authorList>
    </citation>
    <scope>NUCLEOTIDE SEQUENCE [LARGE SCALE GENOMIC DNA]</scope>
    <source>
        <strain evidence="2">B10K-DU-029-46</strain>
    </source>
</reference>
<keyword evidence="3" id="KW-1185">Reference proteome</keyword>
<dbReference type="Pfam" id="PF00069">
    <property type="entry name" value="Pkinase"/>
    <property type="match status" value="1"/>
</dbReference>
<dbReference type="InterPro" id="IPR050285">
    <property type="entry name" value="STE20_Ser/Thr_kinase"/>
</dbReference>
<comment type="caution">
    <text evidence="2">The sequence shown here is derived from an EMBL/GenBank/DDBJ whole genome shotgun (WGS) entry which is preliminary data.</text>
</comment>
<dbReference type="Gene3D" id="1.10.510.10">
    <property type="entry name" value="Transferase(Phosphotransferase) domain 1"/>
    <property type="match status" value="1"/>
</dbReference>
<dbReference type="EMBL" id="VZTY01033286">
    <property type="protein sequence ID" value="NXU58865.1"/>
    <property type="molecule type" value="Genomic_DNA"/>
</dbReference>
<dbReference type="GO" id="GO:0005737">
    <property type="term" value="C:cytoplasm"/>
    <property type="evidence" value="ECO:0007669"/>
    <property type="project" value="TreeGrafter"/>
</dbReference>
<evidence type="ECO:0000313" key="2">
    <source>
        <dbReference type="EMBL" id="NXU58865.1"/>
    </source>
</evidence>
<dbReference type="OrthoDB" id="1022360at2759"/>
<feature type="non-terminal residue" evidence="2">
    <location>
        <position position="74"/>
    </location>
</feature>
<dbReference type="GO" id="GO:0043408">
    <property type="term" value="P:regulation of MAPK cascade"/>
    <property type="evidence" value="ECO:0007669"/>
    <property type="project" value="TreeGrafter"/>
</dbReference>
<feature type="domain" description="Protein kinase" evidence="1">
    <location>
        <begin position="1"/>
        <end position="74"/>
    </location>
</feature>
<dbReference type="GO" id="GO:0050770">
    <property type="term" value="P:regulation of axonogenesis"/>
    <property type="evidence" value="ECO:0007669"/>
    <property type="project" value="TreeGrafter"/>
</dbReference>
<dbReference type="AlphaFoldDB" id="A0A7L3LX53"/>
<gene>
    <name evidence="2" type="primary">Pak3_2</name>
    <name evidence="2" type="ORF">TURVEL_R08168</name>
</gene>
<dbReference type="PANTHER" id="PTHR48015:SF22">
    <property type="entry name" value="SERINE_THREONINE-PROTEIN KINASE PAK 2"/>
    <property type="match status" value="1"/>
</dbReference>
<dbReference type="SUPFAM" id="SSF56112">
    <property type="entry name" value="Protein kinase-like (PK-like)"/>
    <property type="match status" value="1"/>
</dbReference>